<feature type="domain" description="C-type lectin" evidence="7">
    <location>
        <begin position="266"/>
        <end position="384"/>
    </location>
</feature>
<gene>
    <name evidence="9" type="primary">LOC100368491</name>
</gene>
<keyword evidence="4" id="KW-0430">Lectin</keyword>
<evidence type="ECO:0000256" key="6">
    <source>
        <dbReference type="SAM" id="SignalP"/>
    </source>
</evidence>
<evidence type="ECO:0000256" key="3">
    <source>
        <dbReference type="ARBA" id="ARBA00022729"/>
    </source>
</evidence>
<dbReference type="CDD" id="cd00037">
    <property type="entry name" value="CLECT"/>
    <property type="match status" value="1"/>
</dbReference>
<accession>A0ABM0MMT0</accession>
<keyword evidence="5" id="KW-0325">Glycoprotein</keyword>
<protein>
    <submittedName>
        <fullName evidence="9">Uncharacterized protein LOC100368491</fullName>
    </submittedName>
</protein>
<dbReference type="Pfam" id="PF00059">
    <property type="entry name" value="Lectin_C"/>
    <property type="match status" value="1"/>
</dbReference>
<proteinExistence type="predicted"/>
<dbReference type="Pfam" id="PF13330">
    <property type="entry name" value="Mucin2_WxxW"/>
    <property type="match status" value="1"/>
</dbReference>
<name>A0ABM0MMT0_SACKO</name>
<dbReference type="PANTHER" id="PTHR22799:SF1">
    <property type="entry name" value="C-TYPE LECTIN DOMAIN FAMILY 11 MEMBER A"/>
    <property type="match status" value="1"/>
</dbReference>
<dbReference type="SUPFAM" id="SSF56436">
    <property type="entry name" value="C-type lectin-like"/>
    <property type="match status" value="1"/>
</dbReference>
<dbReference type="PROSITE" id="PS50041">
    <property type="entry name" value="C_TYPE_LECTIN_2"/>
    <property type="match status" value="1"/>
</dbReference>
<dbReference type="InterPro" id="IPR001304">
    <property type="entry name" value="C-type_lectin-like"/>
</dbReference>
<reference evidence="9" key="1">
    <citation type="submission" date="2025-08" db="UniProtKB">
        <authorList>
            <consortium name="RefSeq"/>
        </authorList>
    </citation>
    <scope>IDENTIFICATION</scope>
    <source>
        <tissue evidence="9">Testes</tissue>
    </source>
</reference>
<dbReference type="InterPro" id="IPR051663">
    <property type="entry name" value="CLec_Tetranectin-domain"/>
</dbReference>
<dbReference type="SMART" id="SM00034">
    <property type="entry name" value="CLECT"/>
    <property type="match status" value="1"/>
</dbReference>
<sequence>MTAVFLVNIVACLLFLSTQITAEWHEGSLSSPYLEKNPCQSSYLPKVDYTTGDIVYCLPPKDNDAFSDEVRSCSDVSPTTDFYKCVEGDTDAEPGVCCNACPYGTFCPADPSAECVAEYCFGPDNCIGFYQFQADEMANVCPISTEGKTRRECDYLWTKWFSVDTPEGEGDLETMSQMRDLYSDEMCGHTDEFMEIRSRNNPSASFPVFNRFKTFGYSQGVQCLNAEQDNGLCHDYEIRFCCQEEYTPNLQNPQSATLDVDDSTRYEIFFQKRKWKTARNDCIANGGLLATIPDKATEDQIVSKLNRFIGSDNISVGNVWISINDRDVEGTYKTADQKEVTYTNWLSGEPAAAPARKDCAELRRNSGYGWAMNTCRALNYYICRYDYPV</sequence>
<evidence type="ECO:0000313" key="8">
    <source>
        <dbReference type="Proteomes" id="UP000694865"/>
    </source>
</evidence>
<keyword evidence="8" id="KW-1185">Reference proteome</keyword>
<evidence type="ECO:0000256" key="1">
    <source>
        <dbReference type="ARBA" id="ARBA00004613"/>
    </source>
</evidence>
<dbReference type="InterPro" id="IPR025155">
    <property type="entry name" value="WxxW_domain"/>
</dbReference>
<dbReference type="InterPro" id="IPR016187">
    <property type="entry name" value="CTDL_fold"/>
</dbReference>
<dbReference type="PANTHER" id="PTHR22799">
    <property type="entry name" value="TETRANECTIN-RELATED"/>
    <property type="match status" value="1"/>
</dbReference>
<evidence type="ECO:0000259" key="7">
    <source>
        <dbReference type="PROSITE" id="PS50041"/>
    </source>
</evidence>
<dbReference type="RefSeq" id="XP_006821321.1">
    <property type="nucleotide sequence ID" value="XM_006821258.1"/>
</dbReference>
<evidence type="ECO:0000313" key="9">
    <source>
        <dbReference type="RefSeq" id="XP_006821321.1"/>
    </source>
</evidence>
<dbReference type="Gene3D" id="3.10.100.10">
    <property type="entry name" value="Mannose-Binding Protein A, subunit A"/>
    <property type="match status" value="1"/>
</dbReference>
<evidence type="ECO:0000256" key="4">
    <source>
        <dbReference type="ARBA" id="ARBA00022734"/>
    </source>
</evidence>
<dbReference type="GeneID" id="100368491"/>
<keyword evidence="2" id="KW-0964">Secreted</keyword>
<feature type="signal peptide" evidence="6">
    <location>
        <begin position="1"/>
        <end position="22"/>
    </location>
</feature>
<organism evidence="8 9">
    <name type="scientific">Saccoglossus kowalevskii</name>
    <name type="common">Acorn worm</name>
    <dbReference type="NCBI Taxonomy" id="10224"/>
    <lineage>
        <taxon>Eukaryota</taxon>
        <taxon>Metazoa</taxon>
        <taxon>Hemichordata</taxon>
        <taxon>Enteropneusta</taxon>
        <taxon>Harrimaniidae</taxon>
        <taxon>Saccoglossus</taxon>
    </lineage>
</organism>
<feature type="chain" id="PRO_5045981431" evidence="6">
    <location>
        <begin position="23"/>
        <end position="389"/>
    </location>
</feature>
<dbReference type="Proteomes" id="UP000694865">
    <property type="component" value="Unplaced"/>
</dbReference>
<evidence type="ECO:0000256" key="2">
    <source>
        <dbReference type="ARBA" id="ARBA00022525"/>
    </source>
</evidence>
<keyword evidence="3 6" id="KW-0732">Signal</keyword>
<dbReference type="InterPro" id="IPR016186">
    <property type="entry name" value="C-type_lectin-like/link_sf"/>
</dbReference>
<evidence type="ECO:0000256" key="5">
    <source>
        <dbReference type="ARBA" id="ARBA00023180"/>
    </source>
</evidence>
<comment type="subcellular location">
    <subcellularLocation>
        <location evidence="1">Secreted</location>
    </subcellularLocation>
</comment>